<dbReference type="PANTHER" id="PTHR43286:SF1">
    <property type="entry name" value="ENDONUCLEASE III-LIKE PROTEIN 1"/>
    <property type="match status" value="1"/>
</dbReference>
<dbReference type="OrthoDB" id="2099276at2759"/>
<dbReference type="EC" id="4.2.99.18" evidence="2"/>
<evidence type="ECO:0000256" key="7">
    <source>
        <dbReference type="ARBA" id="ARBA00044632"/>
    </source>
</evidence>
<feature type="region of interest" description="Disordered" evidence="8">
    <location>
        <begin position="118"/>
        <end position="160"/>
    </location>
</feature>
<dbReference type="Gene3D" id="1.10.340.30">
    <property type="entry name" value="Hypothetical protein, domain 2"/>
    <property type="match status" value="1"/>
</dbReference>
<feature type="compositionally biased region" description="Basic residues" evidence="8">
    <location>
        <begin position="130"/>
        <end position="146"/>
    </location>
</feature>
<evidence type="ECO:0000256" key="3">
    <source>
        <dbReference type="ARBA" id="ARBA00022763"/>
    </source>
</evidence>
<proteinExistence type="inferred from homology"/>
<dbReference type="GO" id="GO:0000703">
    <property type="term" value="F:oxidized pyrimidine nucleobase lesion DNA N-glycosylase activity"/>
    <property type="evidence" value="ECO:0007669"/>
    <property type="project" value="UniProtKB-ARBA"/>
</dbReference>
<evidence type="ECO:0000259" key="9">
    <source>
        <dbReference type="SMART" id="SM00478"/>
    </source>
</evidence>
<dbReference type="AlphaFoldDB" id="A0A9W7DI86"/>
<evidence type="ECO:0000256" key="4">
    <source>
        <dbReference type="ARBA" id="ARBA00022801"/>
    </source>
</evidence>
<dbReference type="InterPro" id="IPR011257">
    <property type="entry name" value="DNA_glycosylase"/>
</dbReference>
<accession>A0A9W7DI86</accession>
<dbReference type="CDD" id="cd00056">
    <property type="entry name" value="ENDO3c"/>
    <property type="match status" value="1"/>
</dbReference>
<sequence length="365" mass="41625">MPPLKSKYFTSAATRRRTRSSTKASKNEISDQSFDSFKQDILNIKSEIGDTQTVLDKLNETGYKQDVLRNRQRIEIKVEEQEFKTSIKQEQEQHISHHTQNGNIKQEDQDKEISLIKQEETKIPSSVLPRKPKRVTGTKPKRKTTAKSKQPLNLPTQPPPHFWPMYNAIKEMRSKITAPVDTVGCATISTTITGLTSGPIYNFQCLISLMLSAQTKDEVNHFVMDKLHNYCKDEMGYKDGLCLDAIRNLEEAKLDELIFKVGFHKRKSHFIKQTCEILYSEHRGEIPRTIEEITAFPGVGPKMGYLLLQIAWGISSGIGVDTHMHRMAEIFNWVPKTKNGKGFTPEYVRLCLEKLGCVLLLINGC</sequence>
<dbReference type="Proteomes" id="UP001165063">
    <property type="component" value="Unassembled WGS sequence"/>
</dbReference>
<evidence type="ECO:0000313" key="10">
    <source>
        <dbReference type="EMBL" id="GMG44751.1"/>
    </source>
</evidence>
<evidence type="ECO:0000256" key="2">
    <source>
        <dbReference type="ARBA" id="ARBA00012720"/>
    </source>
</evidence>
<protein>
    <recommendedName>
        <fullName evidence="2">DNA-(apurinic or apyrimidinic site) lyase</fullName>
        <ecNumber evidence="2">4.2.99.18</ecNumber>
    </recommendedName>
</protein>
<dbReference type="GO" id="GO:0140078">
    <property type="term" value="F:class I DNA-(apurinic or apyrimidinic site) endonuclease activity"/>
    <property type="evidence" value="ECO:0007669"/>
    <property type="project" value="UniProtKB-EC"/>
</dbReference>
<feature type="region of interest" description="Disordered" evidence="8">
    <location>
        <begin position="1"/>
        <end position="31"/>
    </location>
</feature>
<dbReference type="GO" id="GO:0006285">
    <property type="term" value="P:base-excision repair, AP site formation"/>
    <property type="evidence" value="ECO:0007669"/>
    <property type="project" value="TreeGrafter"/>
</dbReference>
<keyword evidence="3" id="KW-0227">DNA damage</keyword>
<dbReference type="GO" id="GO:0006289">
    <property type="term" value="P:nucleotide-excision repair"/>
    <property type="evidence" value="ECO:0007669"/>
    <property type="project" value="TreeGrafter"/>
</dbReference>
<gene>
    <name evidence="10" type="ORF">Amon01_000677400</name>
</gene>
<dbReference type="SUPFAM" id="SSF48150">
    <property type="entry name" value="DNA-glycosylase"/>
    <property type="match status" value="1"/>
</dbReference>
<reference evidence="10" key="1">
    <citation type="submission" date="2023-04" db="EMBL/GenBank/DDBJ databases">
        <title>Ambrosiozyma monospora NBRC 1965.</title>
        <authorList>
            <person name="Ichikawa N."/>
            <person name="Sato H."/>
            <person name="Tonouchi N."/>
        </authorList>
    </citation>
    <scope>NUCLEOTIDE SEQUENCE</scope>
    <source>
        <strain evidence="10">NBRC 1965</strain>
    </source>
</reference>
<comment type="catalytic activity">
    <reaction evidence="7">
        <text>2'-deoxyribonucleotide-(2'-deoxyribose 5'-phosphate)-2'-deoxyribonucleotide-DNA = a 3'-end 2'-deoxyribonucleotide-(2,3-dehydro-2,3-deoxyribose 5'-phosphate)-DNA + a 5'-end 5'-phospho-2'-deoxyribonucleoside-DNA + H(+)</text>
        <dbReference type="Rhea" id="RHEA:66592"/>
        <dbReference type="Rhea" id="RHEA-COMP:13180"/>
        <dbReference type="Rhea" id="RHEA-COMP:16897"/>
        <dbReference type="Rhea" id="RHEA-COMP:17067"/>
        <dbReference type="ChEBI" id="CHEBI:15378"/>
        <dbReference type="ChEBI" id="CHEBI:136412"/>
        <dbReference type="ChEBI" id="CHEBI:157695"/>
        <dbReference type="ChEBI" id="CHEBI:167181"/>
        <dbReference type="EC" id="4.2.99.18"/>
    </reaction>
</comment>
<dbReference type="EMBL" id="BSXU01004501">
    <property type="protein sequence ID" value="GMG44751.1"/>
    <property type="molecule type" value="Genomic_DNA"/>
</dbReference>
<evidence type="ECO:0000313" key="11">
    <source>
        <dbReference type="Proteomes" id="UP001165063"/>
    </source>
</evidence>
<dbReference type="FunFam" id="1.10.340.30:FF:000001">
    <property type="entry name" value="Endonuclease III"/>
    <property type="match status" value="1"/>
</dbReference>
<dbReference type="GO" id="GO:0005634">
    <property type="term" value="C:nucleus"/>
    <property type="evidence" value="ECO:0007669"/>
    <property type="project" value="TreeGrafter"/>
</dbReference>
<name>A0A9W7DI86_AMBMO</name>
<comment type="similarity">
    <text evidence="1">Belongs to the Nth/MutY family.</text>
</comment>
<organism evidence="10 11">
    <name type="scientific">Ambrosiozyma monospora</name>
    <name type="common">Yeast</name>
    <name type="synonym">Endomycopsis monosporus</name>
    <dbReference type="NCBI Taxonomy" id="43982"/>
    <lineage>
        <taxon>Eukaryota</taxon>
        <taxon>Fungi</taxon>
        <taxon>Dikarya</taxon>
        <taxon>Ascomycota</taxon>
        <taxon>Saccharomycotina</taxon>
        <taxon>Pichiomycetes</taxon>
        <taxon>Pichiales</taxon>
        <taxon>Pichiaceae</taxon>
        <taxon>Ambrosiozyma</taxon>
    </lineage>
</organism>
<evidence type="ECO:0000256" key="5">
    <source>
        <dbReference type="ARBA" id="ARBA00023204"/>
    </source>
</evidence>
<keyword evidence="11" id="KW-1185">Reference proteome</keyword>
<dbReference type="InterPro" id="IPR003265">
    <property type="entry name" value="HhH-GPD_domain"/>
</dbReference>
<comment type="caution">
    <text evidence="10">The sequence shown here is derived from an EMBL/GenBank/DDBJ whole genome shotgun (WGS) entry which is preliminary data.</text>
</comment>
<evidence type="ECO:0000256" key="1">
    <source>
        <dbReference type="ARBA" id="ARBA00008343"/>
    </source>
</evidence>
<keyword evidence="6" id="KW-0326">Glycosidase</keyword>
<keyword evidence="4" id="KW-0378">Hydrolase</keyword>
<feature type="domain" description="HhH-GPD" evidence="9">
    <location>
        <begin position="211"/>
        <end position="364"/>
    </location>
</feature>
<dbReference type="PANTHER" id="PTHR43286">
    <property type="entry name" value="ENDONUCLEASE III-LIKE PROTEIN 1"/>
    <property type="match status" value="1"/>
</dbReference>
<dbReference type="SMART" id="SM00478">
    <property type="entry name" value="ENDO3c"/>
    <property type="match status" value="1"/>
</dbReference>
<dbReference type="Pfam" id="PF00730">
    <property type="entry name" value="HhH-GPD"/>
    <property type="match status" value="1"/>
</dbReference>
<keyword evidence="5" id="KW-0234">DNA repair</keyword>
<evidence type="ECO:0000256" key="6">
    <source>
        <dbReference type="ARBA" id="ARBA00023295"/>
    </source>
</evidence>
<evidence type="ECO:0000256" key="8">
    <source>
        <dbReference type="SAM" id="MobiDB-lite"/>
    </source>
</evidence>